<accession>A0A1Q2YBP0</accession>
<keyword evidence="5" id="KW-0813">Transport</keyword>
<keyword evidence="13" id="KW-0811">Translocation</keyword>
<proteinExistence type="predicted"/>
<dbReference type="InterPro" id="IPR010625">
    <property type="entry name" value="CHCH"/>
</dbReference>
<keyword evidence="9" id="KW-0809">Transit peptide</keyword>
<evidence type="ECO:0000256" key="6">
    <source>
        <dbReference type="ARBA" id="ARBA00022692"/>
    </source>
</evidence>
<keyword evidence="16" id="KW-1015">Disulfide bond</keyword>
<dbReference type="FunFam" id="1.10.287.2900:FF:000002">
    <property type="entry name" value="Mitochondrial intermembrane space import and assembly protein"/>
    <property type="match status" value="1"/>
</dbReference>
<dbReference type="GO" id="GO:0015035">
    <property type="term" value="F:protein-disulfide reductase activity"/>
    <property type="evidence" value="ECO:0007669"/>
    <property type="project" value="InterPro"/>
</dbReference>
<dbReference type="EMBL" id="BDGI01000012">
    <property type="protein sequence ID" value="GAV26954.1"/>
    <property type="molecule type" value="Genomic_DNA"/>
</dbReference>
<dbReference type="OrthoDB" id="7481291at2759"/>
<evidence type="ECO:0000256" key="18">
    <source>
        <dbReference type="ARBA" id="ARBA00033150"/>
    </source>
</evidence>
<evidence type="ECO:0000256" key="10">
    <source>
        <dbReference type="ARBA" id="ARBA00022968"/>
    </source>
</evidence>
<keyword evidence="7" id="KW-0999">Mitochondrion inner membrane</keyword>
<gene>
    <name evidence="21" type="ORF">PMKS-000415</name>
</gene>
<evidence type="ECO:0000256" key="5">
    <source>
        <dbReference type="ARBA" id="ARBA00022448"/>
    </source>
</evidence>
<sequence length="252" mass="27475">MLRHAAATVCRNTAAAGSASYVPLATVSACALTSAAMYYYFMGRVAVKNESPAEAGAHGPSELEVVEIVEEPVEIVEEPVEVVEVVEEPDVVEIDVVDTGSAGASSDLEAEAQREGAFNEETGEINWDCPCLGGMAHGVCGEDFKAAFSCFVYSSQEPKGIECIEKFKNMQDCFRKYPEVYSEELRDEDAVEREVVQTERAVDQAVMNNDIIESVQDAAQEAREIKDNVAKLAYDVYGQAQKKIDEFSSSKK</sequence>
<evidence type="ECO:0000256" key="14">
    <source>
        <dbReference type="ARBA" id="ARBA00023128"/>
    </source>
</evidence>
<dbReference type="InterPro" id="IPR039289">
    <property type="entry name" value="CHCHD4"/>
</dbReference>
<feature type="transmembrane region" description="Helical" evidence="19">
    <location>
        <begin position="21"/>
        <end position="41"/>
    </location>
</feature>
<dbReference type="GO" id="GO:0005758">
    <property type="term" value="C:mitochondrial intermembrane space"/>
    <property type="evidence" value="ECO:0007669"/>
    <property type="project" value="TreeGrafter"/>
</dbReference>
<evidence type="ECO:0000313" key="21">
    <source>
        <dbReference type="EMBL" id="GAV26954.1"/>
    </source>
</evidence>
<dbReference type="PANTHER" id="PTHR21622:SF0">
    <property type="entry name" value="COILED-COIL-HELIX-COILED-COIL-HELIX DOMAIN CONTAINING 4"/>
    <property type="match status" value="1"/>
</dbReference>
<evidence type="ECO:0000256" key="12">
    <source>
        <dbReference type="ARBA" id="ARBA00023002"/>
    </source>
</evidence>
<comment type="subcellular location">
    <subcellularLocation>
        <location evidence="3">Mitochondrion inner membrane</location>
        <topology evidence="3">Single-pass type II membrane protein</topology>
        <orientation evidence="3">Intermembrane side</orientation>
    </subcellularLocation>
</comment>
<keyword evidence="14" id="KW-0496">Mitochondrion</keyword>
<keyword evidence="22" id="KW-1185">Reference proteome</keyword>
<dbReference type="Gene3D" id="1.10.287.2900">
    <property type="match status" value="1"/>
</dbReference>
<evidence type="ECO:0000256" key="4">
    <source>
        <dbReference type="ARBA" id="ARBA00013714"/>
    </source>
</evidence>
<organism evidence="21 22">
    <name type="scientific">Pichia membranifaciens</name>
    <dbReference type="NCBI Taxonomy" id="4926"/>
    <lineage>
        <taxon>Eukaryota</taxon>
        <taxon>Fungi</taxon>
        <taxon>Dikarya</taxon>
        <taxon>Ascomycota</taxon>
        <taxon>Saccharomycotina</taxon>
        <taxon>Pichiomycetes</taxon>
        <taxon>Pichiales</taxon>
        <taxon>Pichiaceae</taxon>
        <taxon>Pichia</taxon>
    </lineage>
</organism>
<reference evidence="21 22" key="1">
    <citation type="submission" date="2016-08" db="EMBL/GenBank/DDBJ databases">
        <title>Whole genome shotgun sequence of Pichia membranifaciens KS47-1.</title>
        <authorList>
            <person name="Konishi M."/>
            <person name="Ishida M."/>
            <person name="Arakawa T."/>
            <person name="Kato Y."/>
            <person name="Horiuchi J."/>
        </authorList>
    </citation>
    <scope>NUCLEOTIDE SEQUENCE [LARGE SCALE GENOMIC DNA]</scope>
    <source>
        <strain evidence="21 22">KS47-1</strain>
    </source>
</reference>
<keyword evidence="6 19" id="KW-0812">Transmembrane</keyword>
<dbReference type="Proteomes" id="UP000186136">
    <property type="component" value="Unassembled WGS sequence"/>
</dbReference>
<evidence type="ECO:0000259" key="20">
    <source>
        <dbReference type="Pfam" id="PF06747"/>
    </source>
</evidence>
<evidence type="ECO:0000256" key="17">
    <source>
        <dbReference type="ARBA" id="ARBA00023284"/>
    </source>
</evidence>
<evidence type="ECO:0000313" key="22">
    <source>
        <dbReference type="Proteomes" id="UP000186136"/>
    </source>
</evidence>
<keyword evidence="12" id="KW-0560">Oxidoreductase</keyword>
<dbReference type="GO" id="GO:0005743">
    <property type="term" value="C:mitochondrial inner membrane"/>
    <property type="evidence" value="ECO:0007669"/>
    <property type="project" value="UniProtKB-SubCell"/>
</dbReference>
<protein>
    <recommendedName>
        <fullName evidence="4">Mitochondrial intermembrane space import and assembly protein 40</fullName>
    </recommendedName>
    <alternativeName>
        <fullName evidence="18">Mitochondrial import inner membrane translocase TIM40</fullName>
    </alternativeName>
</protein>
<evidence type="ECO:0000256" key="8">
    <source>
        <dbReference type="ARBA" id="ARBA00022927"/>
    </source>
</evidence>
<keyword evidence="11 19" id="KW-1133">Transmembrane helix</keyword>
<comment type="cofactor">
    <cofactor evidence="1">
        <name>Zn(2+)</name>
        <dbReference type="ChEBI" id="CHEBI:29105"/>
    </cofactor>
</comment>
<dbReference type="AlphaFoldDB" id="A0A1Q2YBP0"/>
<evidence type="ECO:0000256" key="15">
    <source>
        <dbReference type="ARBA" id="ARBA00023136"/>
    </source>
</evidence>
<dbReference type="GO" id="GO:0045041">
    <property type="term" value="P:protein import into mitochondrial intermembrane space"/>
    <property type="evidence" value="ECO:0007669"/>
    <property type="project" value="InterPro"/>
</dbReference>
<dbReference type="PANTHER" id="PTHR21622">
    <property type="entry name" value="COILED-COIL-HELIX-COILED-COIL-HELIX DOMAIN CONTAINING 4"/>
    <property type="match status" value="1"/>
</dbReference>
<name>A0A1Q2YBP0_9ASCO</name>
<keyword evidence="8" id="KW-0653">Protein transport</keyword>
<evidence type="ECO:0000256" key="19">
    <source>
        <dbReference type="SAM" id="Phobius"/>
    </source>
</evidence>
<evidence type="ECO:0000256" key="11">
    <source>
        <dbReference type="ARBA" id="ARBA00022989"/>
    </source>
</evidence>
<feature type="domain" description="CHCH" evidence="20">
    <location>
        <begin position="140"/>
        <end position="176"/>
    </location>
</feature>
<evidence type="ECO:0000256" key="2">
    <source>
        <dbReference type="ARBA" id="ARBA00001973"/>
    </source>
</evidence>
<evidence type="ECO:0000256" key="3">
    <source>
        <dbReference type="ARBA" id="ARBA00004164"/>
    </source>
</evidence>
<keyword evidence="17" id="KW-0676">Redox-active center</keyword>
<comment type="caution">
    <text evidence="21">The sequence shown here is derived from an EMBL/GenBank/DDBJ whole genome shotgun (WGS) entry which is preliminary data.</text>
</comment>
<dbReference type="Pfam" id="PF06747">
    <property type="entry name" value="CHCH"/>
    <property type="match status" value="1"/>
</dbReference>
<dbReference type="PROSITE" id="PS51808">
    <property type="entry name" value="CHCH"/>
    <property type="match status" value="1"/>
</dbReference>
<evidence type="ECO:0000256" key="13">
    <source>
        <dbReference type="ARBA" id="ARBA00023010"/>
    </source>
</evidence>
<comment type="cofactor">
    <cofactor evidence="2">
        <name>Cu(2+)</name>
        <dbReference type="ChEBI" id="CHEBI:29036"/>
    </cofactor>
</comment>
<keyword evidence="15 19" id="KW-0472">Membrane</keyword>
<evidence type="ECO:0000256" key="9">
    <source>
        <dbReference type="ARBA" id="ARBA00022946"/>
    </source>
</evidence>
<keyword evidence="10" id="KW-0735">Signal-anchor</keyword>
<evidence type="ECO:0000256" key="16">
    <source>
        <dbReference type="ARBA" id="ARBA00023157"/>
    </source>
</evidence>
<evidence type="ECO:0000256" key="7">
    <source>
        <dbReference type="ARBA" id="ARBA00022792"/>
    </source>
</evidence>
<dbReference type="PROSITE" id="PS51257">
    <property type="entry name" value="PROKAR_LIPOPROTEIN"/>
    <property type="match status" value="1"/>
</dbReference>
<evidence type="ECO:0000256" key="1">
    <source>
        <dbReference type="ARBA" id="ARBA00001947"/>
    </source>
</evidence>